<evidence type="ECO:0000313" key="2">
    <source>
        <dbReference type="EMBL" id="GAH14183.1"/>
    </source>
</evidence>
<feature type="domain" description="DUF6876" evidence="1">
    <location>
        <begin position="93"/>
        <end position="156"/>
    </location>
</feature>
<comment type="caution">
    <text evidence="2">The sequence shown here is derived from an EMBL/GenBank/DDBJ whole genome shotgun (WGS) entry which is preliminary data.</text>
</comment>
<protein>
    <recommendedName>
        <fullName evidence="1">DUF6876 domain-containing protein</fullName>
    </recommendedName>
</protein>
<sequence length="162" mass="18607">MMVAGVGIKMDFCFYCGGKPDKQDDAGKWVCHKCEKLRRPDGKEERKLTEKDVEHFKKVLDDAGIKNHVKLPKAPIKIASLEPERAEDIKAKKLLAELGMFIGTEKWYKHPMSKLTYTDGIRYLAKEAGAYWLIDIVSSYTNKYANVPFQLWRITELPTIRA</sequence>
<proteinExistence type="predicted"/>
<dbReference type="InterPro" id="IPR049241">
    <property type="entry name" value="DUF6876"/>
</dbReference>
<dbReference type="EMBL" id="BART01031418">
    <property type="protein sequence ID" value="GAH14183.1"/>
    <property type="molecule type" value="Genomic_DNA"/>
</dbReference>
<evidence type="ECO:0000259" key="1">
    <source>
        <dbReference type="Pfam" id="PF21781"/>
    </source>
</evidence>
<reference evidence="2" key="1">
    <citation type="journal article" date="2014" name="Front. Microbiol.">
        <title>High frequency of phylogenetically diverse reductive dehalogenase-homologous genes in deep subseafloor sedimentary metagenomes.</title>
        <authorList>
            <person name="Kawai M."/>
            <person name="Futagami T."/>
            <person name="Toyoda A."/>
            <person name="Takaki Y."/>
            <person name="Nishi S."/>
            <person name="Hori S."/>
            <person name="Arai W."/>
            <person name="Tsubouchi T."/>
            <person name="Morono Y."/>
            <person name="Uchiyama I."/>
            <person name="Ito T."/>
            <person name="Fujiyama A."/>
            <person name="Inagaki F."/>
            <person name="Takami H."/>
        </authorList>
    </citation>
    <scope>NUCLEOTIDE SEQUENCE</scope>
    <source>
        <strain evidence="2">Expedition CK06-06</strain>
    </source>
</reference>
<organism evidence="2">
    <name type="scientific">marine sediment metagenome</name>
    <dbReference type="NCBI Taxonomy" id="412755"/>
    <lineage>
        <taxon>unclassified sequences</taxon>
        <taxon>metagenomes</taxon>
        <taxon>ecological metagenomes</taxon>
    </lineage>
</organism>
<gene>
    <name evidence="2" type="ORF">S01H4_54574</name>
</gene>
<dbReference type="AlphaFoldDB" id="X1F036"/>
<feature type="non-terminal residue" evidence="2">
    <location>
        <position position="162"/>
    </location>
</feature>
<name>X1F036_9ZZZZ</name>
<dbReference type="Pfam" id="PF21781">
    <property type="entry name" value="DUF6876"/>
    <property type="match status" value="1"/>
</dbReference>
<accession>X1F036</accession>